<dbReference type="AlphaFoldDB" id="V9VAU8"/>
<organism evidence="2 3">
    <name type="scientific">Pseudomonas monteilii SB3101</name>
    <dbReference type="NCBI Taxonomy" id="1435058"/>
    <lineage>
        <taxon>Bacteria</taxon>
        <taxon>Pseudomonadati</taxon>
        <taxon>Pseudomonadota</taxon>
        <taxon>Gammaproteobacteria</taxon>
        <taxon>Pseudomonadales</taxon>
        <taxon>Pseudomonadaceae</taxon>
        <taxon>Pseudomonas</taxon>
    </lineage>
</organism>
<dbReference type="KEGG" id="pmot:X970_01630"/>
<dbReference type="EMBL" id="CP006979">
    <property type="protein sequence ID" value="AHC91020.1"/>
    <property type="molecule type" value="Genomic_DNA"/>
</dbReference>
<gene>
    <name evidence="2" type="ORF">X970_01630</name>
</gene>
<evidence type="ECO:0000256" key="1">
    <source>
        <dbReference type="SAM" id="Phobius"/>
    </source>
</evidence>
<keyword evidence="1" id="KW-1133">Transmembrane helix</keyword>
<dbReference type="Proteomes" id="UP000018660">
    <property type="component" value="Chromosome"/>
</dbReference>
<reference evidence="2 3" key="1">
    <citation type="submission" date="2013-12" db="EMBL/GenBank/DDBJ databases">
        <title>Complete Genomes of Pseudomonas monteilii SB3078 and SB3101, two Benzene, Toluene and Ethylbenzene Degrading Bacteria used for Bioaugmentation.</title>
        <authorList>
            <person name="Dueholm M.S."/>
            <person name="Albertsen M."/>
            <person name="D'Imperio S."/>
            <person name="Tale V.P."/>
            <person name="Lewis D."/>
            <person name="Nilsen P.H."/>
            <person name="Nielsen J.L."/>
        </authorList>
    </citation>
    <scope>NUCLEOTIDE SEQUENCE [LARGE SCALE GENOMIC DNA]</scope>
    <source>
        <strain evidence="2 3">SB3101</strain>
    </source>
</reference>
<evidence type="ECO:0000313" key="3">
    <source>
        <dbReference type="Proteomes" id="UP000018660"/>
    </source>
</evidence>
<protein>
    <submittedName>
        <fullName evidence="2">Uncharacterized protein</fullName>
    </submittedName>
</protein>
<dbReference type="HOGENOM" id="CLU_3172204_0_0_6"/>
<feature type="transmembrane region" description="Helical" evidence="1">
    <location>
        <begin position="20"/>
        <end position="38"/>
    </location>
</feature>
<keyword evidence="1" id="KW-0472">Membrane</keyword>
<evidence type="ECO:0000313" key="2">
    <source>
        <dbReference type="EMBL" id="AHC91020.1"/>
    </source>
</evidence>
<accession>V9VAU8</accession>
<proteinExistence type="predicted"/>
<name>V9VAU8_9PSED</name>
<keyword evidence="1" id="KW-0812">Transmembrane</keyword>
<sequence length="47" mass="5802">MPNCLRILQALKHYLYLTHWYMYFPYLLATVFMSYLRARKMLDGILE</sequence>